<accession>A0A2U3LY18</accession>
<dbReference type="AlphaFoldDB" id="A0A2U3LY18"/>
<keyword evidence="2" id="KW-0472">Membrane</keyword>
<keyword evidence="1" id="KW-0802">TPR repeat</keyword>
<keyword evidence="2" id="KW-0812">Transmembrane</keyword>
<gene>
    <name evidence="3" type="ORF">SBF1_950001</name>
</gene>
<sequence length="193" mass="22633">MIAFLLCGDIMLFPWALRSGWLMFWILSIIILVISGTLWPKVQNADKEYMDLASEKNTYPENHYIEDIALQIQVNTDETVAAASQEGQANLQENPRLIPIAELIDLGFKEKNVENYEQAASIFFRALSLDPMPDLAFYLIIDCYWLWNNLGERDYALTQLQAYVQKYLPQFNTQLRYQFEAWMTKEDLHKMFE</sequence>
<protein>
    <recommendedName>
        <fullName evidence="5">Tetratricopeptide repeat protein</fullName>
    </recommendedName>
</protein>
<feature type="repeat" description="TPR" evidence="1">
    <location>
        <begin position="100"/>
        <end position="133"/>
    </location>
</feature>
<reference evidence="4" key="1">
    <citation type="submission" date="2018-02" db="EMBL/GenBank/DDBJ databases">
        <authorList>
            <person name="Hausmann B."/>
        </authorList>
    </citation>
    <scope>NUCLEOTIDE SEQUENCE [LARGE SCALE GENOMIC DNA]</scope>
    <source>
        <strain evidence="4">Peat soil MAG SbF1</strain>
    </source>
</reference>
<evidence type="ECO:0000256" key="2">
    <source>
        <dbReference type="SAM" id="Phobius"/>
    </source>
</evidence>
<evidence type="ECO:0000313" key="3">
    <source>
        <dbReference type="EMBL" id="SPF56724.1"/>
    </source>
</evidence>
<dbReference type="PROSITE" id="PS50005">
    <property type="entry name" value="TPR"/>
    <property type="match status" value="1"/>
</dbReference>
<evidence type="ECO:0008006" key="5">
    <source>
        <dbReference type="Google" id="ProtNLM"/>
    </source>
</evidence>
<name>A0A2U3LY18_9FIRM</name>
<organism evidence="3 4">
    <name type="scientific">Candidatus Desulfosporosinus infrequens</name>
    <dbReference type="NCBI Taxonomy" id="2043169"/>
    <lineage>
        <taxon>Bacteria</taxon>
        <taxon>Bacillati</taxon>
        <taxon>Bacillota</taxon>
        <taxon>Clostridia</taxon>
        <taxon>Eubacteriales</taxon>
        <taxon>Desulfitobacteriaceae</taxon>
        <taxon>Desulfosporosinus</taxon>
    </lineage>
</organism>
<dbReference type="Proteomes" id="UP000238916">
    <property type="component" value="Unassembled WGS sequence"/>
</dbReference>
<dbReference type="EMBL" id="OMOF01000945">
    <property type="protein sequence ID" value="SPF56724.1"/>
    <property type="molecule type" value="Genomic_DNA"/>
</dbReference>
<evidence type="ECO:0000313" key="4">
    <source>
        <dbReference type="Proteomes" id="UP000238916"/>
    </source>
</evidence>
<dbReference type="InterPro" id="IPR019734">
    <property type="entry name" value="TPR_rpt"/>
</dbReference>
<evidence type="ECO:0000256" key="1">
    <source>
        <dbReference type="PROSITE-ProRule" id="PRU00339"/>
    </source>
</evidence>
<keyword evidence="2" id="KW-1133">Transmembrane helix</keyword>
<feature type="transmembrane region" description="Helical" evidence="2">
    <location>
        <begin position="20"/>
        <end position="40"/>
    </location>
</feature>
<proteinExistence type="predicted"/>